<evidence type="ECO:0000313" key="2">
    <source>
        <dbReference type="EMBL" id="CAK9090552.1"/>
    </source>
</evidence>
<organism evidence="2 3">
    <name type="scientific">Durusdinium trenchii</name>
    <dbReference type="NCBI Taxonomy" id="1381693"/>
    <lineage>
        <taxon>Eukaryota</taxon>
        <taxon>Sar</taxon>
        <taxon>Alveolata</taxon>
        <taxon>Dinophyceae</taxon>
        <taxon>Suessiales</taxon>
        <taxon>Symbiodiniaceae</taxon>
        <taxon>Durusdinium</taxon>
    </lineage>
</organism>
<gene>
    <name evidence="2" type="ORF">SCF082_LOCUS42699</name>
</gene>
<name>A0ABP0QQK8_9DINO</name>
<reference evidence="2 3" key="1">
    <citation type="submission" date="2024-02" db="EMBL/GenBank/DDBJ databases">
        <authorList>
            <person name="Chen Y."/>
            <person name="Shah S."/>
            <person name="Dougan E. K."/>
            <person name="Thang M."/>
            <person name="Chan C."/>
        </authorList>
    </citation>
    <scope>NUCLEOTIDE SEQUENCE [LARGE SCALE GENOMIC DNA]</scope>
</reference>
<proteinExistence type="predicted"/>
<feature type="compositionally biased region" description="Basic and acidic residues" evidence="1">
    <location>
        <begin position="209"/>
        <end position="222"/>
    </location>
</feature>
<protein>
    <submittedName>
        <fullName evidence="2">Tonsoku-like protein</fullName>
    </submittedName>
</protein>
<dbReference type="EMBL" id="CAXAMM010040017">
    <property type="protein sequence ID" value="CAK9090552.1"/>
    <property type="molecule type" value="Genomic_DNA"/>
</dbReference>
<keyword evidence="3" id="KW-1185">Reference proteome</keyword>
<evidence type="ECO:0000256" key="1">
    <source>
        <dbReference type="SAM" id="MobiDB-lite"/>
    </source>
</evidence>
<accession>A0ABP0QQK8</accession>
<evidence type="ECO:0000313" key="3">
    <source>
        <dbReference type="Proteomes" id="UP001642464"/>
    </source>
</evidence>
<comment type="caution">
    <text evidence="2">The sequence shown here is derived from an EMBL/GenBank/DDBJ whole genome shotgun (WGS) entry which is preliminary data.</text>
</comment>
<dbReference type="Proteomes" id="UP001642464">
    <property type="component" value="Unassembled WGS sequence"/>
</dbReference>
<feature type="region of interest" description="Disordered" evidence="1">
    <location>
        <begin position="209"/>
        <end position="234"/>
    </location>
</feature>
<sequence>MAHFFCRRPAGGALCFGGLLSSLHEDHGAEEEVAQRRKLPPEQPRSGWINDVVARAIVQARKGEPILELMTAAQQRRLLSGQKVNVKYLQMVEAMNSENLQAALTEVAMRFQKRANANKYGLGPTWRQRAWEIVELLRQAEELKEDSAQCWRRRFVVETLKAHRILENKESFASKIQRMEDFWPQFHHICRHAEDLAQLVPLAVEAEGKEKAENTENTEHAELQPSPSLPDDRCPRLVGAQMTPEMSLFGRQESTAKRPKGMTNGPKGYMEGDWHFGCLPHVNQSYFCCGDELVELREHGEKVLIYRKRALNEAADQMDSFSRTDLSRGRRCGAMAKALEFLVGSFSEARVLAIGGLEILRFGMQDLSCQVCWAAEEQRSQQIFRVVRRDLEAVLRRLGQLRYDLPSWEPCLPDWWKSLAAPSNVVNVSVRRAGTVDRMRSVRQWMESIAVAMTALAGEFQSLSYILQTESDLPQLSEPLEGRIQEIPFPASLPKPSILITLDHTDSDRTWADLEQLRSAGWAVVTAGLHEASSMWRKFPYA</sequence>